<dbReference type="Proteomes" id="UP001272137">
    <property type="component" value="Unassembled WGS sequence"/>
</dbReference>
<gene>
    <name evidence="1" type="ORF">C7S16_0058</name>
</gene>
<evidence type="ECO:0000313" key="2">
    <source>
        <dbReference type="Proteomes" id="UP001272137"/>
    </source>
</evidence>
<dbReference type="RefSeq" id="WP_262054824.1">
    <property type="nucleotide sequence ID" value="NZ_SJET01000146.1"/>
</dbReference>
<proteinExistence type="predicted"/>
<dbReference type="EMBL" id="QXCT01000002">
    <property type="protein sequence ID" value="MDW9256865.1"/>
    <property type="molecule type" value="Genomic_DNA"/>
</dbReference>
<sequence length="76" mass="8115">MSQEIDRTDGLFQPASNRIIGARRTGARGHQRAARPSEAAELVKCGAPGALAGRFVPDGFHVSRWREGAGTGVRTQ</sequence>
<accession>A0AAW9D4J0</accession>
<protein>
    <submittedName>
        <fullName evidence="1">Uncharacterized protein</fullName>
    </submittedName>
</protein>
<comment type="caution">
    <text evidence="1">The sequence shown here is derived from an EMBL/GenBank/DDBJ whole genome shotgun (WGS) entry which is preliminary data.</text>
</comment>
<evidence type="ECO:0000313" key="1">
    <source>
        <dbReference type="EMBL" id="MDW9256865.1"/>
    </source>
</evidence>
<organism evidence="1 2">
    <name type="scientific">Burkholderia thailandensis</name>
    <dbReference type="NCBI Taxonomy" id="57975"/>
    <lineage>
        <taxon>Bacteria</taxon>
        <taxon>Pseudomonadati</taxon>
        <taxon>Pseudomonadota</taxon>
        <taxon>Betaproteobacteria</taxon>
        <taxon>Burkholderiales</taxon>
        <taxon>Burkholderiaceae</taxon>
        <taxon>Burkholderia</taxon>
        <taxon>pseudomallei group</taxon>
    </lineage>
</organism>
<name>A0AAW9D4J0_BURTH</name>
<dbReference type="AlphaFoldDB" id="A0AAW9D4J0"/>
<reference evidence="1" key="1">
    <citation type="submission" date="2018-08" db="EMBL/GenBank/DDBJ databases">
        <title>Identification of Burkholderia cepacia strains that express a Burkholderia pseudomallei-like capsular polysaccharide.</title>
        <authorList>
            <person name="Burtnick M.N."/>
            <person name="Vongsouvath M."/>
            <person name="Newton P."/>
            <person name="Wuthiekanun V."/>
            <person name="Limmathurotsakul D."/>
            <person name="Brett P.J."/>
            <person name="Chantratita N."/>
            <person name="Dance D.A."/>
        </authorList>
    </citation>
    <scope>NUCLEOTIDE SEQUENCE</scope>
    <source>
        <strain evidence="1">SBXCC001</strain>
    </source>
</reference>